<dbReference type="InterPro" id="IPR010982">
    <property type="entry name" value="Lambda_DNA-bd_dom_sf"/>
</dbReference>
<dbReference type="Proteomes" id="UP000607645">
    <property type="component" value="Unassembled WGS sequence"/>
</dbReference>
<dbReference type="AlphaFoldDB" id="A0A8J6MHB4"/>
<keyword evidence="1" id="KW-0238">DNA-binding</keyword>
<name>A0A8J6MHB4_9FIRM</name>
<dbReference type="Pfam" id="PF01381">
    <property type="entry name" value="HTH_3"/>
    <property type="match status" value="1"/>
</dbReference>
<keyword evidence="2" id="KW-0812">Transmembrane</keyword>
<reference evidence="4" key="1">
    <citation type="submission" date="2020-08" db="EMBL/GenBank/DDBJ databases">
        <title>Genome public.</title>
        <authorList>
            <person name="Liu C."/>
            <person name="Sun Q."/>
        </authorList>
    </citation>
    <scope>NUCLEOTIDE SEQUENCE</scope>
    <source>
        <strain evidence="4">NSJ-52</strain>
    </source>
</reference>
<evidence type="ECO:0000256" key="2">
    <source>
        <dbReference type="SAM" id="Phobius"/>
    </source>
</evidence>
<dbReference type="SUPFAM" id="SSF47413">
    <property type="entry name" value="lambda repressor-like DNA-binding domains"/>
    <property type="match status" value="1"/>
</dbReference>
<dbReference type="Gene3D" id="1.10.260.40">
    <property type="entry name" value="lambda repressor-like DNA-binding domains"/>
    <property type="match status" value="1"/>
</dbReference>
<evidence type="ECO:0000259" key="3">
    <source>
        <dbReference type="PROSITE" id="PS50943"/>
    </source>
</evidence>
<comment type="caution">
    <text evidence="4">The sequence shown here is derived from an EMBL/GenBank/DDBJ whole genome shotgun (WGS) entry which is preliminary data.</text>
</comment>
<dbReference type="RefSeq" id="WP_155150132.1">
    <property type="nucleotide sequence ID" value="NZ_JACOPQ010000015.1"/>
</dbReference>
<feature type="domain" description="HTH cro/C1-type" evidence="3">
    <location>
        <begin position="10"/>
        <end position="64"/>
    </location>
</feature>
<evidence type="ECO:0000313" key="5">
    <source>
        <dbReference type="Proteomes" id="UP000607645"/>
    </source>
</evidence>
<dbReference type="PROSITE" id="PS50943">
    <property type="entry name" value="HTH_CROC1"/>
    <property type="match status" value="1"/>
</dbReference>
<dbReference type="PANTHER" id="PTHR46558">
    <property type="entry name" value="TRACRIPTIONAL REGULATORY PROTEIN-RELATED-RELATED"/>
    <property type="match status" value="1"/>
</dbReference>
<dbReference type="GO" id="GO:0003677">
    <property type="term" value="F:DNA binding"/>
    <property type="evidence" value="ECO:0007669"/>
    <property type="project" value="UniProtKB-KW"/>
</dbReference>
<protein>
    <submittedName>
        <fullName evidence="4">Helix-turn-helix transcriptional regulator</fullName>
    </submittedName>
</protein>
<feature type="transmembrane region" description="Helical" evidence="2">
    <location>
        <begin position="204"/>
        <end position="229"/>
    </location>
</feature>
<sequence>MDPHKTGTFIAALRRGKNMTQEDLAGAVGVTDKAVSRWETGRGFPDISLLPALAAALDITVNELLAGEPIAAGEREKADSAVLDALKYMRGMGRKSVSALLIAAGAILLPIALFIIGVRGPLQWFLAAGGAALIAAGIALPRLPAFSFRTGGPSPAAARGVSIAAAVLALGLEISPWSAVLNFGRPGEDGGVVFIRSTFSSFSLIPIGYANFAPMMTGLLTVALLALAVAGIWRDGARSKSFLCGVLAAVSSLMPLVFSGPEYFGAVPACITGCLLAFLAAQALANR</sequence>
<feature type="transmembrane region" description="Helical" evidence="2">
    <location>
        <begin position="97"/>
        <end position="116"/>
    </location>
</feature>
<proteinExistence type="predicted"/>
<organism evidence="4 5">
    <name type="scientific">Lawsonibacter faecis</name>
    <dbReference type="NCBI Taxonomy" id="2763052"/>
    <lineage>
        <taxon>Bacteria</taxon>
        <taxon>Bacillati</taxon>
        <taxon>Bacillota</taxon>
        <taxon>Clostridia</taxon>
        <taxon>Eubacteriales</taxon>
        <taxon>Oscillospiraceae</taxon>
        <taxon>Lawsonibacter</taxon>
    </lineage>
</organism>
<feature type="transmembrane region" description="Helical" evidence="2">
    <location>
        <begin position="241"/>
        <end position="258"/>
    </location>
</feature>
<feature type="transmembrane region" description="Helical" evidence="2">
    <location>
        <begin position="264"/>
        <end position="285"/>
    </location>
</feature>
<dbReference type="InterPro" id="IPR001387">
    <property type="entry name" value="Cro/C1-type_HTH"/>
</dbReference>
<gene>
    <name evidence="4" type="ORF">H8S62_15535</name>
</gene>
<evidence type="ECO:0000256" key="1">
    <source>
        <dbReference type="ARBA" id="ARBA00023125"/>
    </source>
</evidence>
<keyword evidence="2" id="KW-1133">Transmembrane helix</keyword>
<keyword evidence="2" id="KW-0472">Membrane</keyword>
<evidence type="ECO:0000313" key="4">
    <source>
        <dbReference type="EMBL" id="MBC5738423.1"/>
    </source>
</evidence>
<keyword evidence="5" id="KW-1185">Reference proteome</keyword>
<accession>A0A8J6MHB4</accession>
<dbReference type="PANTHER" id="PTHR46558:SF11">
    <property type="entry name" value="HTH-TYPE TRANSCRIPTIONAL REGULATOR XRE"/>
    <property type="match status" value="1"/>
</dbReference>
<dbReference type="CDD" id="cd00093">
    <property type="entry name" value="HTH_XRE"/>
    <property type="match status" value="1"/>
</dbReference>
<feature type="transmembrane region" description="Helical" evidence="2">
    <location>
        <begin position="161"/>
        <end position="184"/>
    </location>
</feature>
<dbReference type="SMART" id="SM00530">
    <property type="entry name" value="HTH_XRE"/>
    <property type="match status" value="1"/>
</dbReference>
<feature type="transmembrane region" description="Helical" evidence="2">
    <location>
        <begin position="122"/>
        <end position="140"/>
    </location>
</feature>
<dbReference type="EMBL" id="JACOPQ010000015">
    <property type="protein sequence ID" value="MBC5738423.1"/>
    <property type="molecule type" value="Genomic_DNA"/>
</dbReference>